<evidence type="ECO:0000313" key="12">
    <source>
        <dbReference type="Proteomes" id="UP000598271"/>
    </source>
</evidence>
<evidence type="ECO:0000256" key="9">
    <source>
        <dbReference type="ARBA" id="ARBA00023136"/>
    </source>
</evidence>
<sequence length="511" mass="55536">MANPDLPFFHFMDNQTARPVLVVRALSKSFGGIKALDKVEFTLNGGEVHALMGENGAGKSTLMKILMGLETADSGEIMLAGKSWENHGVRDALDRGISMIHQELQVVPELTVAENIFLGRESTRWLPGWLDDRSIYQTTKQLLTDLGVALDAHTRMKYLSVAEMQMVEIAKAISYDARVIIMDEPTSALSEKEVAALFGIIKDLKAKGVSIIYISHKMEEIAQIADTVTVLRDGKYVGTKPAAELDQSTLITMMVGRTIDSLFPEATAEKGEVVLSVKNLSIPGKFQDISFDLRAGEVLGLAGLMGAGRTEVARAIFGLDPLAEGEIFIKSEKTTIRSPEDAIRHGIGYVSEDRKAWGCVPGMSVLHTMTLSSLRDHLRGGFIDAGSEKAAASRMATDLHIKTAGLSQQVLQLSGGNQQKVLIGKTLLAEPEIIIFDEPTRGIDIGAKHEIYKLIRQLTAQGIAVLLISSELPEVLGLCDRVLVLAEGRQTAVLSGQTISQEKIMNHAIQR</sequence>
<evidence type="ECO:0000256" key="5">
    <source>
        <dbReference type="ARBA" id="ARBA00022737"/>
    </source>
</evidence>
<dbReference type="PROSITE" id="PS50893">
    <property type="entry name" value="ABC_TRANSPORTER_2"/>
    <property type="match status" value="2"/>
</dbReference>
<dbReference type="GO" id="GO:0016887">
    <property type="term" value="F:ATP hydrolysis activity"/>
    <property type="evidence" value="ECO:0007669"/>
    <property type="project" value="InterPro"/>
</dbReference>
<dbReference type="InterPro" id="IPR003593">
    <property type="entry name" value="AAA+_ATPase"/>
</dbReference>
<evidence type="ECO:0000256" key="7">
    <source>
        <dbReference type="ARBA" id="ARBA00022840"/>
    </source>
</evidence>
<evidence type="ECO:0000256" key="8">
    <source>
        <dbReference type="ARBA" id="ARBA00022967"/>
    </source>
</evidence>
<feature type="domain" description="ABC transporter" evidence="10">
    <location>
        <begin position="21"/>
        <end position="258"/>
    </location>
</feature>
<dbReference type="InterPro" id="IPR003439">
    <property type="entry name" value="ABC_transporter-like_ATP-bd"/>
</dbReference>
<dbReference type="InterPro" id="IPR050107">
    <property type="entry name" value="ABC_carbohydrate_import_ATPase"/>
</dbReference>
<keyword evidence="6" id="KW-0547">Nucleotide-binding</keyword>
<keyword evidence="5" id="KW-0677">Repeat</keyword>
<dbReference type="SUPFAM" id="SSF52540">
    <property type="entry name" value="P-loop containing nucleoside triphosphate hydrolases"/>
    <property type="match status" value="2"/>
</dbReference>
<evidence type="ECO:0000256" key="2">
    <source>
        <dbReference type="ARBA" id="ARBA00022448"/>
    </source>
</evidence>
<evidence type="ECO:0000256" key="3">
    <source>
        <dbReference type="ARBA" id="ARBA00022475"/>
    </source>
</evidence>
<comment type="subcellular location">
    <subcellularLocation>
        <location evidence="1">Cell membrane</location>
        <topology evidence="1">Peripheral membrane protein</topology>
    </subcellularLocation>
</comment>
<dbReference type="AlphaFoldDB" id="A0A8J3G709"/>
<keyword evidence="4" id="KW-0762">Sugar transport</keyword>
<dbReference type="EMBL" id="BMXF01000001">
    <property type="protein sequence ID" value="GHB52417.1"/>
    <property type="molecule type" value="Genomic_DNA"/>
</dbReference>
<keyword evidence="2" id="KW-0813">Transport</keyword>
<evidence type="ECO:0000256" key="1">
    <source>
        <dbReference type="ARBA" id="ARBA00004202"/>
    </source>
</evidence>
<dbReference type="PANTHER" id="PTHR43790">
    <property type="entry name" value="CARBOHYDRATE TRANSPORT ATP-BINDING PROTEIN MG119-RELATED"/>
    <property type="match status" value="1"/>
</dbReference>
<dbReference type="FunFam" id="3.40.50.300:FF:000127">
    <property type="entry name" value="Ribose import ATP-binding protein RbsA"/>
    <property type="match status" value="1"/>
</dbReference>
<organism evidence="11 12">
    <name type="scientific">Persicitalea jodogahamensis</name>
    <dbReference type="NCBI Taxonomy" id="402147"/>
    <lineage>
        <taxon>Bacteria</taxon>
        <taxon>Pseudomonadati</taxon>
        <taxon>Bacteroidota</taxon>
        <taxon>Cytophagia</taxon>
        <taxon>Cytophagales</taxon>
        <taxon>Spirosomataceae</taxon>
        <taxon>Persicitalea</taxon>
    </lineage>
</organism>
<keyword evidence="3" id="KW-1003">Cell membrane</keyword>
<accession>A0A8J3G709</accession>
<keyword evidence="12" id="KW-1185">Reference proteome</keyword>
<dbReference type="CDD" id="cd03215">
    <property type="entry name" value="ABC_Carb_Monos_II"/>
    <property type="match status" value="1"/>
</dbReference>
<keyword evidence="7" id="KW-0067">ATP-binding</keyword>
<evidence type="ECO:0000313" key="11">
    <source>
        <dbReference type="EMBL" id="GHB52417.1"/>
    </source>
</evidence>
<name>A0A8J3G709_9BACT</name>
<dbReference type="PANTHER" id="PTHR43790:SF3">
    <property type="entry name" value="D-ALLOSE IMPORT ATP-BINDING PROTEIN ALSA-RELATED"/>
    <property type="match status" value="1"/>
</dbReference>
<dbReference type="CDD" id="cd03216">
    <property type="entry name" value="ABC_Carb_Monos_I"/>
    <property type="match status" value="1"/>
</dbReference>
<dbReference type="Pfam" id="PF00005">
    <property type="entry name" value="ABC_tran"/>
    <property type="match status" value="2"/>
</dbReference>
<proteinExistence type="predicted"/>
<reference evidence="11 12" key="1">
    <citation type="journal article" date="2014" name="Int. J. Syst. Evol. Microbiol.">
        <title>Complete genome sequence of Corynebacterium casei LMG S-19264T (=DSM 44701T), isolated from a smear-ripened cheese.</title>
        <authorList>
            <consortium name="US DOE Joint Genome Institute (JGI-PGF)"/>
            <person name="Walter F."/>
            <person name="Albersmeier A."/>
            <person name="Kalinowski J."/>
            <person name="Ruckert C."/>
        </authorList>
    </citation>
    <scope>NUCLEOTIDE SEQUENCE [LARGE SCALE GENOMIC DNA]</scope>
    <source>
        <strain evidence="11 12">KCTC 12866</strain>
    </source>
</reference>
<dbReference type="GO" id="GO:0005886">
    <property type="term" value="C:plasma membrane"/>
    <property type="evidence" value="ECO:0007669"/>
    <property type="project" value="UniProtKB-SubCell"/>
</dbReference>
<dbReference type="InterPro" id="IPR017871">
    <property type="entry name" value="ABC_transporter-like_CS"/>
</dbReference>
<evidence type="ECO:0000256" key="4">
    <source>
        <dbReference type="ARBA" id="ARBA00022597"/>
    </source>
</evidence>
<dbReference type="SMART" id="SM00382">
    <property type="entry name" value="AAA"/>
    <property type="match status" value="2"/>
</dbReference>
<evidence type="ECO:0000259" key="10">
    <source>
        <dbReference type="PROSITE" id="PS50893"/>
    </source>
</evidence>
<dbReference type="Proteomes" id="UP000598271">
    <property type="component" value="Unassembled WGS sequence"/>
</dbReference>
<dbReference type="InterPro" id="IPR027417">
    <property type="entry name" value="P-loop_NTPase"/>
</dbReference>
<protein>
    <submittedName>
        <fullName evidence="11">Monosaccharide-transporting ATPase</fullName>
    </submittedName>
</protein>
<feature type="domain" description="ABC transporter" evidence="10">
    <location>
        <begin position="268"/>
        <end position="511"/>
    </location>
</feature>
<dbReference type="PROSITE" id="PS00211">
    <property type="entry name" value="ABC_TRANSPORTER_1"/>
    <property type="match status" value="1"/>
</dbReference>
<gene>
    <name evidence="11" type="ORF">GCM10007390_01320</name>
</gene>
<dbReference type="GO" id="GO:0005524">
    <property type="term" value="F:ATP binding"/>
    <property type="evidence" value="ECO:0007669"/>
    <property type="project" value="UniProtKB-KW"/>
</dbReference>
<keyword evidence="9" id="KW-0472">Membrane</keyword>
<keyword evidence="8" id="KW-1278">Translocase</keyword>
<evidence type="ECO:0000256" key="6">
    <source>
        <dbReference type="ARBA" id="ARBA00022741"/>
    </source>
</evidence>
<comment type="caution">
    <text evidence="11">The sequence shown here is derived from an EMBL/GenBank/DDBJ whole genome shotgun (WGS) entry which is preliminary data.</text>
</comment>
<dbReference type="Gene3D" id="3.40.50.300">
    <property type="entry name" value="P-loop containing nucleotide triphosphate hydrolases"/>
    <property type="match status" value="2"/>
</dbReference>